<name>A0A0W0TSN1_LEGER</name>
<feature type="domain" description="Histidine kinase" evidence="6">
    <location>
        <begin position="348"/>
        <end position="462"/>
    </location>
</feature>
<dbReference type="PANTHER" id="PTHR43304">
    <property type="entry name" value="PHYTOCHROME-LIKE PROTEIN CPH1"/>
    <property type="match status" value="1"/>
</dbReference>
<sequence length="471" mass="53747">MELHKLLNRQLYRTECKVDEPPKDTRQWEELLSRINKTYLEADMERYMLERSMDISSREMMMLNQRLENAQKIAKLCYWHYDSETQHVTWSKEIYNLTALPVGQNTRDDFMTIVHPDDRERLLELVEQAIHEHMNYEYDMRVLNGEGQYGWFRTVAHCLEDPMKLAGVLIDITGSKKAEAKIKELNQKLLVSARRAGMSEIATFILHNIGNVLNSLNISLGSLKENFDQPYFAKLSKIASLIEENRHHLGAFLTEDEKGKLIPDYLVALSDMIRKQNENNQAELVSIENNLQHIKDIVAMQQTFGGVSGVDERILLSEQLETTLQMLIHPHKDKALTIHKQFVPGAYVVTDRSKLLQILINLVQNAKEAVYCNAEGKEKRVELVIEKEKDNYVIRVIDNGDGILPENINRIFSFGFTTKKDGHGFGLHSSAIAAKNIGGSLAARSDGPGQGAQFILTLPVKRTQDGAIFNE</sequence>
<dbReference type="InterPro" id="IPR035965">
    <property type="entry name" value="PAS-like_dom_sf"/>
</dbReference>
<protein>
    <recommendedName>
        <fullName evidence="2">histidine kinase</fullName>
        <ecNumber evidence="2">2.7.13.3</ecNumber>
    </recommendedName>
</protein>
<dbReference type="SMART" id="SM00387">
    <property type="entry name" value="HATPase_c"/>
    <property type="match status" value="1"/>
</dbReference>
<dbReference type="PRINTS" id="PR00344">
    <property type="entry name" value="BCTRLSENSOR"/>
</dbReference>
<comment type="catalytic activity">
    <reaction evidence="1">
        <text>ATP + protein L-histidine = ADP + protein N-phospho-L-histidine.</text>
        <dbReference type="EC" id="2.7.13.3"/>
    </reaction>
</comment>
<dbReference type="PATRIC" id="fig|448.7.peg.1014"/>
<dbReference type="Pfam" id="PF02518">
    <property type="entry name" value="HATPase_c"/>
    <property type="match status" value="1"/>
</dbReference>
<evidence type="ECO:0000256" key="3">
    <source>
        <dbReference type="ARBA" id="ARBA00022553"/>
    </source>
</evidence>
<dbReference type="Gene3D" id="3.30.565.10">
    <property type="entry name" value="Histidine kinase-like ATPase, C-terminal domain"/>
    <property type="match status" value="1"/>
</dbReference>
<evidence type="ECO:0000256" key="1">
    <source>
        <dbReference type="ARBA" id="ARBA00000085"/>
    </source>
</evidence>
<keyword evidence="3" id="KW-0597">Phosphoprotein</keyword>
<dbReference type="EC" id="2.7.13.3" evidence="2"/>
<dbReference type="InterPro" id="IPR004358">
    <property type="entry name" value="Sig_transdc_His_kin-like_C"/>
</dbReference>
<dbReference type="InterPro" id="IPR005467">
    <property type="entry name" value="His_kinase_dom"/>
</dbReference>
<dbReference type="PANTHER" id="PTHR43304:SF1">
    <property type="entry name" value="PAC DOMAIN-CONTAINING PROTEIN"/>
    <property type="match status" value="1"/>
</dbReference>
<keyword evidence="4 7" id="KW-0808">Transferase</keyword>
<evidence type="ECO:0000256" key="2">
    <source>
        <dbReference type="ARBA" id="ARBA00012438"/>
    </source>
</evidence>
<dbReference type="CDD" id="cd00130">
    <property type="entry name" value="PAS"/>
    <property type="match status" value="1"/>
</dbReference>
<proteinExistence type="predicted"/>
<dbReference type="InterPro" id="IPR036890">
    <property type="entry name" value="HATPase_C_sf"/>
</dbReference>
<keyword evidence="5 7" id="KW-0418">Kinase</keyword>
<evidence type="ECO:0000256" key="5">
    <source>
        <dbReference type="ARBA" id="ARBA00022777"/>
    </source>
</evidence>
<evidence type="ECO:0000256" key="4">
    <source>
        <dbReference type="ARBA" id="ARBA00022679"/>
    </source>
</evidence>
<gene>
    <name evidence="7" type="ORF">Lery_0968</name>
</gene>
<dbReference type="InterPro" id="IPR052162">
    <property type="entry name" value="Sensor_kinase/Photoreceptor"/>
</dbReference>
<dbReference type="InterPro" id="IPR003594">
    <property type="entry name" value="HATPase_dom"/>
</dbReference>
<dbReference type="GO" id="GO:0004673">
    <property type="term" value="F:protein histidine kinase activity"/>
    <property type="evidence" value="ECO:0007669"/>
    <property type="project" value="UniProtKB-EC"/>
</dbReference>
<dbReference type="RefSeq" id="WP_058526133.1">
    <property type="nucleotide sequence ID" value="NZ_CAAAHY010000044.1"/>
</dbReference>
<keyword evidence="8" id="KW-1185">Reference proteome</keyword>
<dbReference type="OrthoDB" id="149796at2"/>
<accession>A0A0W0TSN1</accession>
<reference evidence="7 8" key="1">
    <citation type="submission" date="2015-11" db="EMBL/GenBank/DDBJ databases">
        <title>Genomic analysis of 38 Legionella species identifies large and diverse effector repertoires.</title>
        <authorList>
            <person name="Burstein D."/>
            <person name="Amaro F."/>
            <person name="Zusman T."/>
            <person name="Lifshitz Z."/>
            <person name="Cohen O."/>
            <person name="Gilbert J.A."/>
            <person name="Pupko T."/>
            <person name="Shuman H.A."/>
            <person name="Segal G."/>
        </authorList>
    </citation>
    <scope>NUCLEOTIDE SEQUENCE [LARGE SCALE GENOMIC DNA]</scope>
    <source>
        <strain evidence="7 8">SE-32A-C8</strain>
    </source>
</reference>
<dbReference type="Proteomes" id="UP000054773">
    <property type="component" value="Unassembled WGS sequence"/>
</dbReference>
<dbReference type="InterPro" id="IPR013655">
    <property type="entry name" value="PAS_fold_3"/>
</dbReference>
<evidence type="ECO:0000313" key="8">
    <source>
        <dbReference type="Proteomes" id="UP000054773"/>
    </source>
</evidence>
<evidence type="ECO:0000259" key="6">
    <source>
        <dbReference type="PROSITE" id="PS50109"/>
    </source>
</evidence>
<evidence type="ECO:0000313" key="7">
    <source>
        <dbReference type="EMBL" id="KTC98405.1"/>
    </source>
</evidence>
<dbReference type="AlphaFoldDB" id="A0A0W0TSN1"/>
<dbReference type="Pfam" id="PF08447">
    <property type="entry name" value="PAS_3"/>
    <property type="match status" value="1"/>
</dbReference>
<comment type="caution">
    <text evidence="7">The sequence shown here is derived from an EMBL/GenBank/DDBJ whole genome shotgun (WGS) entry which is preliminary data.</text>
</comment>
<dbReference type="InterPro" id="IPR000014">
    <property type="entry name" value="PAS"/>
</dbReference>
<dbReference type="EMBL" id="LNYA01000021">
    <property type="protein sequence ID" value="KTC98405.1"/>
    <property type="molecule type" value="Genomic_DNA"/>
</dbReference>
<dbReference type="Gene3D" id="3.30.450.20">
    <property type="entry name" value="PAS domain"/>
    <property type="match status" value="1"/>
</dbReference>
<dbReference type="SUPFAM" id="SSF55785">
    <property type="entry name" value="PYP-like sensor domain (PAS domain)"/>
    <property type="match status" value="1"/>
</dbReference>
<dbReference type="STRING" id="448.Lery_0968"/>
<dbReference type="SUPFAM" id="SSF55874">
    <property type="entry name" value="ATPase domain of HSP90 chaperone/DNA topoisomerase II/histidine kinase"/>
    <property type="match status" value="1"/>
</dbReference>
<organism evidence="7 8">
    <name type="scientific">Legionella erythra</name>
    <dbReference type="NCBI Taxonomy" id="448"/>
    <lineage>
        <taxon>Bacteria</taxon>
        <taxon>Pseudomonadati</taxon>
        <taxon>Pseudomonadota</taxon>
        <taxon>Gammaproteobacteria</taxon>
        <taxon>Legionellales</taxon>
        <taxon>Legionellaceae</taxon>
        <taxon>Legionella</taxon>
    </lineage>
</organism>
<dbReference type="PROSITE" id="PS50109">
    <property type="entry name" value="HIS_KIN"/>
    <property type="match status" value="1"/>
</dbReference>